<dbReference type="InterPro" id="IPR003718">
    <property type="entry name" value="OsmC/Ohr_fam"/>
</dbReference>
<reference evidence="1 2" key="1">
    <citation type="submission" date="2020-07" db="EMBL/GenBank/DDBJ databases">
        <title>Genomic diversity of species in the Neisseriaceae family.</title>
        <authorList>
            <person name="Vincent A.T."/>
            <person name="Bernet E."/>
            <person name="Veyrier F.J."/>
        </authorList>
    </citation>
    <scope>NUCLEOTIDE SEQUENCE [LARGE SCALE GENOMIC DNA]</scope>
    <source>
        <strain evidence="1 2">DSM 22244</strain>
    </source>
</reference>
<dbReference type="Pfam" id="PF02566">
    <property type="entry name" value="OsmC"/>
    <property type="match status" value="1"/>
</dbReference>
<gene>
    <name evidence="1" type="ORF">H3L94_00510</name>
</gene>
<dbReference type="PANTHER" id="PTHR42830">
    <property type="entry name" value="OSMOTICALLY INDUCIBLE FAMILY PROTEIN"/>
    <property type="match status" value="1"/>
</dbReference>
<organism evidence="1 2">
    <name type="scientific">Neisseria shayeganii</name>
    <dbReference type="NCBI Taxonomy" id="607712"/>
    <lineage>
        <taxon>Bacteria</taxon>
        <taxon>Pseudomonadati</taxon>
        <taxon>Pseudomonadota</taxon>
        <taxon>Betaproteobacteria</taxon>
        <taxon>Neisseriales</taxon>
        <taxon>Neisseriaceae</taxon>
        <taxon>Neisseria</taxon>
    </lineage>
</organism>
<proteinExistence type="predicted"/>
<dbReference type="InterPro" id="IPR036102">
    <property type="entry name" value="OsmC/Ohrsf"/>
</dbReference>
<evidence type="ECO:0000313" key="2">
    <source>
        <dbReference type="Proteomes" id="UP000514752"/>
    </source>
</evidence>
<dbReference type="SUPFAM" id="SSF82784">
    <property type="entry name" value="OsmC-like"/>
    <property type="match status" value="1"/>
</dbReference>
<name>A0A7D7SI97_9NEIS</name>
<sequence>MSRTHHYRTTVTWTGNRGQGTTTYTAYDRDFTAAAAGKPDIAGSADPAFRGDAGRWNPEDMLLAAASACHKLWYLHLCAVNGIVVQAYTDHAEAEMDEGDAEQPGRFVSATLRPQVTIAAGSNADLALALHAQAHHACFIANSLNFPLHCAAEIQVAAA</sequence>
<evidence type="ECO:0000313" key="1">
    <source>
        <dbReference type="EMBL" id="QMT40587.1"/>
    </source>
</evidence>
<dbReference type="RefSeq" id="WP_182122229.1">
    <property type="nucleotide sequence ID" value="NZ_CP059567.1"/>
</dbReference>
<dbReference type="PANTHER" id="PTHR42830:SF2">
    <property type="entry name" value="OSMC_OHR FAMILY PROTEIN"/>
    <property type="match status" value="1"/>
</dbReference>
<dbReference type="EMBL" id="CP059567">
    <property type="protein sequence ID" value="QMT40587.1"/>
    <property type="molecule type" value="Genomic_DNA"/>
</dbReference>
<dbReference type="InterPro" id="IPR052707">
    <property type="entry name" value="OsmC_Ohr_Peroxiredoxin"/>
</dbReference>
<dbReference type="Proteomes" id="UP000514752">
    <property type="component" value="Chromosome"/>
</dbReference>
<dbReference type="AlphaFoldDB" id="A0A7D7SI97"/>
<dbReference type="Gene3D" id="3.30.300.20">
    <property type="match status" value="1"/>
</dbReference>
<accession>A0A7D7SI97</accession>
<protein>
    <submittedName>
        <fullName evidence="1">OsmC family protein</fullName>
    </submittedName>
</protein>
<dbReference type="InterPro" id="IPR015946">
    <property type="entry name" value="KH_dom-like_a/b"/>
</dbReference>
<dbReference type="KEGG" id="nsg:H3L94_00510"/>